<dbReference type="OrthoDB" id="310100at2759"/>
<feature type="coiled-coil region" evidence="1">
    <location>
        <begin position="79"/>
        <end position="134"/>
    </location>
</feature>
<name>A0A8S1KH92_9CILI</name>
<evidence type="ECO:0000313" key="3">
    <source>
        <dbReference type="Proteomes" id="UP000692954"/>
    </source>
</evidence>
<proteinExistence type="predicted"/>
<comment type="caution">
    <text evidence="2">The sequence shown here is derived from an EMBL/GenBank/DDBJ whole genome shotgun (WGS) entry which is preliminary data.</text>
</comment>
<accession>A0A8S1KH92</accession>
<sequence length="315" mass="37562">METNRLRKSIKIELEHKFIRQKAEFLDQIEKQMQIKQETLKEQIQQDHQNLINSNVKIAILEKKNDEKDKIIIEQEIIIRGYAATINQLQCQLKEHQQMPQQQAYQDIDEQRFIAQLQKQIDDLKMKNLRLHLKLTKLLTFFTEFKFYEKEFASFAVSDECSCDQLFKPKLPNNQDLLNQFIQQLNIWEEQYKKLSEKNEEISQEMKELKKKLIRHDLTTTIDKEKQTKTINILGEQVEDQKKYIAGLLWQIKQKSNTTQCKTLNDILLKKRVLSVEGDEPIFDVNKSGRKVIVDRYKLSSLQFVAKQRLHTLNN</sequence>
<dbReference type="Proteomes" id="UP000692954">
    <property type="component" value="Unassembled WGS sequence"/>
</dbReference>
<keyword evidence="1" id="KW-0175">Coiled coil</keyword>
<protein>
    <submittedName>
        <fullName evidence="2">Uncharacterized protein</fullName>
    </submittedName>
</protein>
<evidence type="ECO:0000313" key="2">
    <source>
        <dbReference type="EMBL" id="CAD8054900.1"/>
    </source>
</evidence>
<dbReference type="AlphaFoldDB" id="A0A8S1KH92"/>
<dbReference type="EMBL" id="CAJJDN010000008">
    <property type="protein sequence ID" value="CAD8054900.1"/>
    <property type="molecule type" value="Genomic_DNA"/>
</dbReference>
<organism evidence="2 3">
    <name type="scientific">Paramecium sonneborni</name>
    <dbReference type="NCBI Taxonomy" id="65129"/>
    <lineage>
        <taxon>Eukaryota</taxon>
        <taxon>Sar</taxon>
        <taxon>Alveolata</taxon>
        <taxon>Ciliophora</taxon>
        <taxon>Intramacronucleata</taxon>
        <taxon>Oligohymenophorea</taxon>
        <taxon>Peniculida</taxon>
        <taxon>Parameciidae</taxon>
        <taxon>Paramecium</taxon>
    </lineage>
</organism>
<keyword evidence="3" id="KW-1185">Reference proteome</keyword>
<gene>
    <name evidence="2" type="ORF">PSON_ATCC_30995.1.T0080528</name>
</gene>
<evidence type="ECO:0000256" key="1">
    <source>
        <dbReference type="SAM" id="Coils"/>
    </source>
</evidence>
<reference evidence="2" key="1">
    <citation type="submission" date="2021-01" db="EMBL/GenBank/DDBJ databases">
        <authorList>
            <consortium name="Genoscope - CEA"/>
            <person name="William W."/>
        </authorList>
    </citation>
    <scope>NUCLEOTIDE SEQUENCE</scope>
</reference>
<feature type="coiled-coil region" evidence="1">
    <location>
        <begin position="178"/>
        <end position="219"/>
    </location>
</feature>